<comment type="caution">
    <text evidence="1">The sequence shown here is derived from an EMBL/GenBank/DDBJ whole genome shotgun (WGS) entry which is preliminary data.</text>
</comment>
<dbReference type="CDD" id="cd07067">
    <property type="entry name" value="HP_PGM_like"/>
    <property type="match status" value="1"/>
</dbReference>
<evidence type="ECO:0000313" key="1">
    <source>
        <dbReference type="EMBL" id="OUL56851.1"/>
    </source>
</evidence>
<dbReference type="GO" id="GO:0005737">
    <property type="term" value="C:cytoplasm"/>
    <property type="evidence" value="ECO:0007669"/>
    <property type="project" value="TreeGrafter"/>
</dbReference>
<dbReference type="PANTHER" id="PTHR48100:SF1">
    <property type="entry name" value="HISTIDINE PHOSPHATASE FAMILY PROTEIN-RELATED"/>
    <property type="match status" value="1"/>
</dbReference>
<dbReference type="Gene3D" id="3.40.50.1240">
    <property type="entry name" value="Phosphoglycerate mutase-like"/>
    <property type="match status" value="1"/>
</dbReference>
<dbReference type="PANTHER" id="PTHR48100">
    <property type="entry name" value="BROAD-SPECIFICITY PHOSPHATASE YOR283W-RELATED"/>
    <property type="match status" value="1"/>
</dbReference>
<evidence type="ECO:0000313" key="2">
    <source>
        <dbReference type="Proteomes" id="UP000194841"/>
    </source>
</evidence>
<dbReference type="AlphaFoldDB" id="A0A244CMI8"/>
<sequence length="198" mass="22238">MNTFVYLLRHGQVSGEPCLRGVTDDPVTEHGLMQMQQAVCNKEFDVVITSSLVRCSQFATEYAATHNLPLIVEPALEEINFGDWEGLPYSSLFNQKNSPAEQYFANPYLHSIPNGELTRDFDHRVYSAIHTHVQQHLGQRMLIVTHAGVIRSLLAQCLGFGFVDKNTGYLPVKIEHAALILFECFSNSENQLTLTLSL</sequence>
<dbReference type="EMBL" id="MWPV01000005">
    <property type="protein sequence ID" value="OUL56851.1"/>
    <property type="molecule type" value="Genomic_DNA"/>
</dbReference>
<dbReference type="InterPro" id="IPR050275">
    <property type="entry name" value="PGM_Phosphatase"/>
</dbReference>
<dbReference type="InterPro" id="IPR029033">
    <property type="entry name" value="His_PPase_superfam"/>
</dbReference>
<dbReference type="Proteomes" id="UP000194841">
    <property type="component" value="Unassembled WGS sequence"/>
</dbReference>
<dbReference type="SUPFAM" id="SSF53254">
    <property type="entry name" value="Phosphoglycerate mutase-like"/>
    <property type="match status" value="1"/>
</dbReference>
<dbReference type="SMART" id="SM00855">
    <property type="entry name" value="PGAM"/>
    <property type="match status" value="1"/>
</dbReference>
<gene>
    <name evidence="1" type="ORF">B1199_15895</name>
</gene>
<proteinExistence type="predicted"/>
<keyword evidence="2" id="KW-1185">Reference proteome</keyword>
<dbReference type="OrthoDB" id="9783269at2"/>
<name>A0A244CMI8_PSEDV</name>
<organism evidence="1 2">
    <name type="scientific">Pseudoalteromonas ulvae</name>
    <dbReference type="NCBI Taxonomy" id="107327"/>
    <lineage>
        <taxon>Bacteria</taxon>
        <taxon>Pseudomonadati</taxon>
        <taxon>Pseudomonadota</taxon>
        <taxon>Gammaproteobacteria</taxon>
        <taxon>Alteromonadales</taxon>
        <taxon>Pseudoalteromonadaceae</taxon>
        <taxon>Pseudoalteromonas</taxon>
    </lineage>
</organism>
<protein>
    <recommendedName>
        <fullName evidence="3">Histidine phosphatase family protein</fullName>
    </recommendedName>
</protein>
<dbReference type="GO" id="GO:0016791">
    <property type="term" value="F:phosphatase activity"/>
    <property type="evidence" value="ECO:0007669"/>
    <property type="project" value="TreeGrafter"/>
</dbReference>
<dbReference type="RefSeq" id="WP_086745106.1">
    <property type="nucleotide sequence ID" value="NZ_MWPV01000005.1"/>
</dbReference>
<evidence type="ECO:0008006" key="3">
    <source>
        <dbReference type="Google" id="ProtNLM"/>
    </source>
</evidence>
<dbReference type="InterPro" id="IPR013078">
    <property type="entry name" value="His_Pase_superF_clade-1"/>
</dbReference>
<accession>A0A244CMI8</accession>
<dbReference type="Pfam" id="PF00300">
    <property type="entry name" value="His_Phos_1"/>
    <property type="match status" value="1"/>
</dbReference>
<reference evidence="1 2" key="1">
    <citation type="submission" date="2017-02" db="EMBL/GenBank/DDBJ databases">
        <title>Pseudoalteromonas ulvae TC14 Genome.</title>
        <authorList>
            <person name="Molmeret M."/>
        </authorList>
    </citation>
    <scope>NUCLEOTIDE SEQUENCE [LARGE SCALE GENOMIC DNA]</scope>
    <source>
        <strain evidence="1">TC14</strain>
    </source>
</reference>